<name>A0ACB8AEB0_9AGAM</name>
<sequence length="54" mass="5860">MDAFTTLDIFGDADLLVPSQLDHPRAQSSSEDPNSPPVDSDNLQGYYGSFCVII</sequence>
<evidence type="ECO:0000313" key="1">
    <source>
        <dbReference type="EMBL" id="KAH7911856.1"/>
    </source>
</evidence>
<comment type="caution">
    <text evidence="1">The sequence shown here is derived from an EMBL/GenBank/DDBJ whole genome shotgun (WGS) entry which is preliminary data.</text>
</comment>
<protein>
    <submittedName>
        <fullName evidence="1">Fungal mating-type pheromone</fullName>
    </submittedName>
</protein>
<gene>
    <name evidence="1" type="ORF">BJ138DRAFT_1149637</name>
</gene>
<accession>A0ACB8AEB0</accession>
<keyword evidence="2" id="KW-1185">Reference proteome</keyword>
<organism evidence="1 2">
    <name type="scientific">Hygrophoropsis aurantiaca</name>
    <dbReference type="NCBI Taxonomy" id="72124"/>
    <lineage>
        <taxon>Eukaryota</taxon>
        <taxon>Fungi</taxon>
        <taxon>Dikarya</taxon>
        <taxon>Basidiomycota</taxon>
        <taxon>Agaricomycotina</taxon>
        <taxon>Agaricomycetes</taxon>
        <taxon>Agaricomycetidae</taxon>
        <taxon>Boletales</taxon>
        <taxon>Coniophorineae</taxon>
        <taxon>Hygrophoropsidaceae</taxon>
        <taxon>Hygrophoropsis</taxon>
    </lineage>
</organism>
<dbReference type="EMBL" id="MU267665">
    <property type="protein sequence ID" value="KAH7911856.1"/>
    <property type="molecule type" value="Genomic_DNA"/>
</dbReference>
<proteinExistence type="predicted"/>
<evidence type="ECO:0000313" key="2">
    <source>
        <dbReference type="Proteomes" id="UP000790377"/>
    </source>
</evidence>
<reference evidence="1" key="1">
    <citation type="journal article" date="2021" name="New Phytol.">
        <title>Evolutionary innovations through gain and loss of genes in the ectomycorrhizal Boletales.</title>
        <authorList>
            <person name="Wu G."/>
            <person name="Miyauchi S."/>
            <person name="Morin E."/>
            <person name="Kuo A."/>
            <person name="Drula E."/>
            <person name="Varga T."/>
            <person name="Kohler A."/>
            <person name="Feng B."/>
            <person name="Cao Y."/>
            <person name="Lipzen A."/>
            <person name="Daum C."/>
            <person name="Hundley H."/>
            <person name="Pangilinan J."/>
            <person name="Johnson J."/>
            <person name="Barry K."/>
            <person name="LaButti K."/>
            <person name="Ng V."/>
            <person name="Ahrendt S."/>
            <person name="Min B."/>
            <person name="Choi I.G."/>
            <person name="Park H."/>
            <person name="Plett J.M."/>
            <person name="Magnuson J."/>
            <person name="Spatafora J.W."/>
            <person name="Nagy L.G."/>
            <person name="Henrissat B."/>
            <person name="Grigoriev I.V."/>
            <person name="Yang Z.L."/>
            <person name="Xu J."/>
            <person name="Martin F.M."/>
        </authorList>
    </citation>
    <scope>NUCLEOTIDE SEQUENCE</scope>
    <source>
        <strain evidence="1">ATCC 28755</strain>
    </source>
</reference>
<dbReference type="Proteomes" id="UP000790377">
    <property type="component" value="Unassembled WGS sequence"/>
</dbReference>